<reference evidence="2 3" key="1">
    <citation type="submission" date="2020-08" db="EMBL/GenBank/DDBJ databases">
        <title>Genomic Encyclopedia of Type Strains, Phase IV (KMG-IV): sequencing the most valuable type-strain genomes for metagenomic binning, comparative biology and taxonomic classification.</title>
        <authorList>
            <person name="Goeker M."/>
        </authorList>
    </citation>
    <scope>NUCLEOTIDE SEQUENCE [LARGE SCALE GENOMIC DNA]</scope>
    <source>
        <strain evidence="2 3">DSM 15867</strain>
    </source>
</reference>
<accession>A0A7W7EYJ5</accession>
<evidence type="ECO:0000313" key="3">
    <source>
        <dbReference type="Proteomes" id="UP000574769"/>
    </source>
</evidence>
<keyword evidence="3" id="KW-1185">Reference proteome</keyword>
<proteinExistence type="predicted"/>
<sequence>MAGQCDEPLDDRGTEAATPLSTGTVSILSKADRLRDRAARLRSEAVNCVAIAVRERDQDHAARLIDEAVTLTRRSAELLAKK</sequence>
<gene>
    <name evidence="2" type="ORF">GGQ96_002275</name>
</gene>
<feature type="region of interest" description="Disordered" evidence="1">
    <location>
        <begin position="1"/>
        <end position="21"/>
    </location>
</feature>
<organism evidence="2 3">
    <name type="scientific">Sphingomonas abaci</name>
    <dbReference type="NCBI Taxonomy" id="237611"/>
    <lineage>
        <taxon>Bacteria</taxon>
        <taxon>Pseudomonadati</taxon>
        <taxon>Pseudomonadota</taxon>
        <taxon>Alphaproteobacteria</taxon>
        <taxon>Sphingomonadales</taxon>
        <taxon>Sphingomonadaceae</taxon>
        <taxon>Sphingomonas</taxon>
    </lineage>
</organism>
<protein>
    <submittedName>
        <fullName evidence="2">Uncharacterized protein</fullName>
    </submittedName>
</protein>
<evidence type="ECO:0000256" key="1">
    <source>
        <dbReference type="SAM" id="MobiDB-lite"/>
    </source>
</evidence>
<dbReference type="RefSeq" id="WP_184115173.1">
    <property type="nucleotide sequence ID" value="NZ_JACHNY010000004.1"/>
</dbReference>
<evidence type="ECO:0000313" key="2">
    <source>
        <dbReference type="EMBL" id="MBB4618139.1"/>
    </source>
</evidence>
<name>A0A7W7EYJ5_9SPHN</name>
<comment type="caution">
    <text evidence="2">The sequence shown here is derived from an EMBL/GenBank/DDBJ whole genome shotgun (WGS) entry which is preliminary data.</text>
</comment>
<dbReference type="AlphaFoldDB" id="A0A7W7EYJ5"/>
<dbReference type="Proteomes" id="UP000574769">
    <property type="component" value="Unassembled WGS sequence"/>
</dbReference>
<dbReference type="EMBL" id="JACHNY010000004">
    <property type="protein sequence ID" value="MBB4618139.1"/>
    <property type="molecule type" value="Genomic_DNA"/>
</dbReference>